<reference evidence="7 8" key="1">
    <citation type="submission" date="2021-01" db="EMBL/GenBank/DDBJ databases">
        <title>Chryseolinea sp. Jin1 Genome sequencing and assembly.</title>
        <authorList>
            <person name="Kim I."/>
        </authorList>
    </citation>
    <scope>NUCLEOTIDE SEQUENCE [LARGE SCALE GENOMIC DNA]</scope>
    <source>
        <strain evidence="7 8">Jin1</strain>
    </source>
</reference>
<dbReference type="PANTHER" id="PTHR30055">
    <property type="entry name" value="HTH-TYPE TRANSCRIPTIONAL REGULATOR RUTR"/>
    <property type="match status" value="1"/>
</dbReference>
<feature type="domain" description="HTH tetR-type" evidence="6">
    <location>
        <begin position="6"/>
        <end position="66"/>
    </location>
</feature>
<evidence type="ECO:0000256" key="1">
    <source>
        <dbReference type="ARBA" id="ARBA00022491"/>
    </source>
</evidence>
<dbReference type="Pfam" id="PF00440">
    <property type="entry name" value="TetR_N"/>
    <property type="match status" value="1"/>
</dbReference>
<protein>
    <submittedName>
        <fullName evidence="7">TetR/AcrR family transcriptional regulator</fullName>
    </submittedName>
</protein>
<dbReference type="Gene3D" id="1.10.10.60">
    <property type="entry name" value="Homeodomain-like"/>
    <property type="match status" value="1"/>
</dbReference>
<proteinExistence type="predicted"/>
<name>A0ABS1KNY8_9BACT</name>
<dbReference type="PROSITE" id="PS50977">
    <property type="entry name" value="HTH_TETR_2"/>
    <property type="match status" value="1"/>
</dbReference>
<keyword evidence="8" id="KW-1185">Reference proteome</keyword>
<dbReference type="RefSeq" id="WP_202008518.1">
    <property type="nucleotide sequence ID" value="NZ_JAERRB010000002.1"/>
</dbReference>
<evidence type="ECO:0000256" key="3">
    <source>
        <dbReference type="ARBA" id="ARBA00023125"/>
    </source>
</evidence>
<sequence length="194" mass="22744">MHGIKNMEKGHILKVCRHLFGRRGVHGVTMDDVARYLGVSKKTLYKIYDNKDAIVTDVVRELVEESRLELRQQSTSDLTLTNRLSTFYEFIVNQALPFGVALIYDIRKYHPAAYQLVREHKQEMILFLNDLLIEGQHARKFRTDIQTMLLAEWMFNLLEFGILEANRDIMPVKFNQSQFFDILLNGLKVNRNLN</sequence>
<evidence type="ECO:0000256" key="4">
    <source>
        <dbReference type="ARBA" id="ARBA00023163"/>
    </source>
</evidence>
<evidence type="ECO:0000256" key="5">
    <source>
        <dbReference type="PROSITE-ProRule" id="PRU00335"/>
    </source>
</evidence>
<dbReference type="Gene3D" id="1.10.357.10">
    <property type="entry name" value="Tetracycline Repressor, domain 2"/>
    <property type="match status" value="1"/>
</dbReference>
<evidence type="ECO:0000256" key="2">
    <source>
        <dbReference type="ARBA" id="ARBA00023015"/>
    </source>
</evidence>
<dbReference type="EMBL" id="JAERRB010000002">
    <property type="protein sequence ID" value="MBL0741159.1"/>
    <property type="molecule type" value="Genomic_DNA"/>
</dbReference>
<evidence type="ECO:0000259" key="6">
    <source>
        <dbReference type="PROSITE" id="PS50977"/>
    </source>
</evidence>
<dbReference type="InterPro" id="IPR001647">
    <property type="entry name" value="HTH_TetR"/>
</dbReference>
<keyword evidence="4" id="KW-0804">Transcription</keyword>
<dbReference type="SUPFAM" id="SSF48498">
    <property type="entry name" value="Tetracyclin repressor-like, C-terminal domain"/>
    <property type="match status" value="1"/>
</dbReference>
<keyword evidence="2" id="KW-0805">Transcription regulation</keyword>
<dbReference type="InterPro" id="IPR050109">
    <property type="entry name" value="HTH-type_TetR-like_transc_reg"/>
</dbReference>
<dbReference type="InterPro" id="IPR036271">
    <property type="entry name" value="Tet_transcr_reg_TetR-rel_C_sf"/>
</dbReference>
<dbReference type="Proteomes" id="UP000613030">
    <property type="component" value="Unassembled WGS sequence"/>
</dbReference>
<organism evidence="7 8">
    <name type="scientific">Chryseolinea lacunae</name>
    <dbReference type="NCBI Taxonomy" id="2801331"/>
    <lineage>
        <taxon>Bacteria</taxon>
        <taxon>Pseudomonadati</taxon>
        <taxon>Bacteroidota</taxon>
        <taxon>Cytophagia</taxon>
        <taxon>Cytophagales</taxon>
        <taxon>Fulvivirgaceae</taxon>
        <taxon>Chryseolinea</taxon>
    </lineage>
</organism>
<dbReference type="SUPFAM" id="SSF46689">
    <property type="entry name" value="Homeodomain-like"/>
    <property type="match status" value="1"/>
</dbReference>
<comment type="caution">
    <text evidence="7">The sequence shown here is derived from an EMBL/GenBank/DDBJ whole genome shotgun (WGS) entry which is preliminary data.</text>
</comment>
<keyword evidence="1" id="KW-0678">Repressor</keyword>
<dbReference type="InterPro" id="IPR009057">
    <property type="entry name" value="Homeodomain-like_sf"/>
</dbReference>
<feature type="DNA-binding region" description="H-T-H motif" evidence="5">
    <location>
        <begin position="29"/>
        <end position="48"/>
    </location>
</feature>
<evidence type="ECO:0000313" key="7">
    <source>
        <dbReference type="EMBL" id="MBL0741159.1"/>
    </source>
</evidence>
<dbReference type="PANTHER" id="PTHR30055:SF175">
    <property type="entry name" value="HTH-TYPE TRANSCRIPTIONAL REPRESSOR KSTR2"/>
    <property type="match status" value="1"/>
</dbReference>
<accession>A0ABS1KNY8</accession>
<dbReference type="PRINTS" id="PR00455">
    <property type="entry name" value="HTHTETR"/>
</dbReference>
<keyword evidence="3 5" id="KW-0238">DNA-binding</keyword>
<gene>
    <name evidence="7" type="ORF">JI741_08000</name>
</gene>
<evidence type="ECO:0000313" key="8">
    <source>
        <dbReference type="Proteomes" id="UP000613030"/>
    </source>
</evidence>